<evidence type="ECO:0000313" key="3">
    <source>
        <dbReference type="Proteomes" id="UP000824166"/>
    </source>
</evidence>
<organism evidence="2 3">
    <name type="scientific">Paenarthrobacter aromaticivorans</name>
    <dbReference type="NCBI Taxonomy" id="2849150"/>
    <lineage>
        <taxon>Bacteria</taxon>
        <taxon>Bacillati</taxon>
        <taxon>Actinomycetota</taxon>
        <taxon>Actinomycetes</taxon>
        <taxon>Micrococcales</taxon>
        <taxon>Micrococcaceae</taxon>
        <taxon>Paenarthrobacter</taxon>
    </lineage>
</organism>
<dbReference type="InterPro" id="IPR000073">
    <property type="entry name" value="AB_hydrolase_1"/>
</dbReference>
<dbReference type="EMBL" id="JAHOPC010000004">
    <property type="protein sequence ID" value="MBU8866525.1"/>
    <property type="molecule type" value="Genomic_DNA"/>
</dbReference>
<dbReference type="Pfam" id="PF12697">
    <property type="entry name" value="Abhydrolase_6"/>
    <property type="match status" value="1"/>
</dbReference>
<reference evidence="2 3" key="1">
    <citation type="submission" date="2021-06" db="EMBL/GenBank/DDBJ databases">
        <authorList>
            <person name="Jeong J.W."/>
        </authorList>
    </citation>
    <scope>NUCLEOTIDE SEQUENCE [LARGE SCALE GENOMIC DNA]</scope>
    <source>
        <strain evidence="2 3">MMS21-TAE1-1</strain>
    </source>
</reference>
<proteinExistence type="predicted"/>
<evidence type="ECO:0000313" key="2">
    <source>
        <dbReference type="EMBL" id="MBU8866525.1"/>
    </source>
</evidence>
<keyword evidence="2" id="KW-0378">Hydrolase</keyword>
<keyword evidence="3" id="KW-1185">Reference proteome</keyword>
<sequence length="221" mass="24137">MAVFVLIHGGGSSAWDWHLVRPLLEASGHGVVAVDLPIEDEAAGLGDYSQAVTAAVGDAQNTIVVGHSLGGFTAPLVCEQLHSEGLVYLAGMIPLPGETFGDWWINTRHNRETIDPDPQEAFFNEVPEDLADQARDRERDQRGTWMPGPWPGRHPAVPTMAILCRDDRFFPASFMRRQVHQRLGIEPVEIPGGHYAALSHPEAVAAVLNDFAQKIARESGH</sequence>
<name>A0ABS6I466_9MICC</name>
<feature type="domain" description="AB hydrolase-1" evidence="1">
    <location>
        <begin position="4"/>
        <end position="207"/>
    </location>
</feature>
<dbReference type="RefSeq" id="WP_216924546.1">
    <property type="nucleotide sequence ID" value="NZ_JAHOPC010000004.1"/>
</dbReference>
<dbReference type="PANTHER" id="PTHR37017">
    <property type="entry name" value="AB HYDROLASE-1 DOMAIN-CONTAINING PROTEIN-RELATED"/>
    <property type="match status" value="1"/>
</dbReference>
<dbReference type="Proteomes" id="UP000824166">
    <property type="component" value="Unassembled WGS sequence"/>
</dbReference>
<evidence type="ECO:0000259" key="1">
    <source>
        <dbReference type="Pfam" id="PF12697"/>
    </source>
</evidence>
<protein>
    <submittedName>
        <fullName evidence="2">Alpha/beta hydrolase</fullName>
    </submittedName>
</protein>
<dbReference type="InterPro" id="IPR052897">
    <property type="entry name" value="Sec-Metab_Biosynth_Hydrolase"/>
</dbReference>
<dbReference type="PANTHER" id="PTHR37017:SF11">
    <property type="entry name" value="ESTERASE_LIPASE_THIOESTERASE DOMAIN-CONTAINING PROTEIN"/>
    <property type="match status" value="1"/>
</dbReference>
<gene>
    <name evidence="2" type="ORF">KSW38_09520</name>
</gene>
<comment type="caution">
    <text evidence="2">The sequence shown here is derived from an EMBL/GenBank/DDBJ whole genome shotgun (WGS) entry which is preliminary data.</text>
</comment>
<dbReference type="GO" id="GO:0016787">
    <property type="term" value="F:hydrolase activity"/>
    <property type="evidence" value="ECO:0007669"/>
    <property type="project" value="UniProtKB-KW"/>
</dbReference>
<accession>A0ABS6I466</accession>